<dbReference type="AlphaFoldDB" id="A0A6J7RC49"/>
<evidence type="ECO:0000313" key="2">
    <source>
        <dbReference type="EMBL" id="CAB5026230.1"/>
    </source>
</evidence>
<feature type="compositionally biased region" description="Basic residues" evidence="1">
    <location>
        <begin position="214"/>
        <end position="225"/>
    </location>
</feature>
<organism evidence="2">
    <name type="scientific">freshwater metagenome</name>
    <dbReference type="NCBI Taxonomy" id="449393"/>
    <lineage>
        <taxon>unclassified sequences</taxon>
        <taxon>metagenomes</taxon>
        <taxon>ecological metagenomes</taxon>
    </lineage>
</organism>
<name>A0A6J7RC49_9ZZZZ</name>
<feature type="region of interest" description="Disordered" evidence="1">
    <location>
        <begin position="1"/>
        <end position="225"/>
    </location>
</feature>
<accession>A0A6J7RC49</accession>
<protein>
    <submittedName>
        <fullName evidence="2">Unannotated protein</fullName>
    </submittedName>
</protein>
<reference evidence="2" key="1">
    <citation type="submission" date="2020-05" db="EMBL/GenBank/DDBJ databases">
        <authorList>
            <person name="Chiriac C."/>
            <person name="Salcher M."/>
            <person name="Ghai R."/>
            <person name="Kavagutti S V."/>
        </authorList>
    </citation>
    <scope>NUCLEOTIDE SEQUENCE</scope>
</reference>
<feature type="compositionally biased region" description="Low complexity" evidence="1">
    <location>
        <begin position="163"/>
        <end position="192"/>
    </location>
</feature>
<dbReference type="EMBL" id="CAFBOS010000304">
    <property type="protein sequence ID" value="CAB5026230.1"/>
    <property type="molecule type" value="Genomic_DNA"/>
</dbReference>
<sequence length="225" mass="23966">MRLRSATAAVRSREAASASPRNSSRAAISESRSARSAWTSSRTRALSASRRSTASCDRADERSAPARRRRSCVSDPMSMALGAPSSVASSPNASRSSSSQPSGRVSHSHPTRPVSRSFESAATRARSSRSWSSTTTTVSTATGGMCRNFSTWANAGGAGTGGRARTPARTTASVRSTTGRSRSRGTLSSLSLRPRRLGPPPTNRCRTSDTRPSRWSRRVPARPRR</sequence>
<feature type="compositionally biased region" description="Low complexity" evidence="1">
    <location>
        <begin position="1"/>
        <end position="55"/>
    </location>
</feature>
<gene>
    <name evidence="2" type="ORF">UFOPK3967_03072</name>
</gene>
<feature type="compositionally biased region" description="Low complexity" evidence="1">
    <location>
        <begin position="115"/>
        <end position="142"/>
    </location>
</feature>
<proteinExistence type="predicted"/>
<feature type="compositionally biased region" description="Low complexity" evidence="1">
    <location>
        <begin position="85"/>
        <end position="105"/>
    </location>
</feature>
<evidence type="ECO:0000256" key="1">
    <source>
        <dbReference type="SAM" id="MobiDB-lite"/>
    </source>
</evidence>